<keyword evidence="2" id="KW-1133">Transmembrane helix</keyword>
<evidence type="ECO:0000313" key="4">
    <source>
        <dbReference type="EMBL" id="OIV38985.1"/>
    </source>
</evidence>
<accession>A0A1J7BZS0</accession>
<dbReference type="EMBL" id="MLCF01000009">
    <property type="protein sequence ID" value="OIV38985.1"/>
    <property type="molecule type" value="Genomic_DNA"/>
</dbReference>
<reference evidence="4 5" key="1">
    <citation type="submission" date="2016-10" db="EMBL/GenBank/DDBJ databases">
        <title>Genome sequence of Streptomyces gilvigriseus MUSC 26.</title>
        <authorList>
            <person name="Lee L.-H."/>
            <person name="Ser H.-L."/>
        </authorList>
    </citation>
    <scope>NUCLEOTIDE SEQUENCE [LARGE SCALE GENOMIC DNA]</scope>
    <source>
        <strain evidence="4 5">MUSC 26</strain>
    </source>
</reference>
<name>A0A1J7BZS0_9ACTN</name>
<feature type="transmembrane region" description="Helical" evidence="2">
    <location>
        <begin position="60"/>
        <end position="78"/>
    </location>
</feature>
<keyword evidence="2" id="KW-0472">Membrane</keyword>
<evidence type="ECO:0000259" key="3">
    <source>
        <dbReference type="Pfam" id="PF19803"/>
    </source>
</evidence>
<evidence type="ECO:0000256" key="1">
    <source>
        <dbReference type="SAM" id="MobiDB-lite"/>
    </source>
</evidence>
<feature type="domain" description="DUF6286" evidence="3">
    <location>
        <begin position="119"/>
        <end position="223"/>
    </location>
</feature>
<protein>
    <recommendedName>
        <fullName evidence="3">DUF6286 domain-containing protein</fullName>
    </recommendedName>
</protein>
<feature type="transmembrane region" description="Helical" evidence="2">
    <location>
        <begin position="114"/>
        <end position="137"/>
    </location>
</feature>
<keyword evidence="2" id="KW-0812">Transmembrane</keyword>
<evidence type="ECO:0000313" key="5">
    <source>
        <dbReference type="Proteomes" id="UP000243342"/>
    </source>
</evidence>
<feature type="region of interest" description="Disordered" evidence="1">
    <location>
        <begin position="1"/>
        <end position="54"/>
    </location>
</feature>
<evidence type="ECO:0000256" key="2">
    <source>
        <dbReference type="SAM" id="Phobius"/>
    </source>
</evidence>
<gene>
    <name evidence="4" type="ORF">BIV57_02960</name>
</gene>
<keyword evidence="5" id="KW-1185">Reference proteome</keyword>
<dbReference type="Pfam" id="PF19803">
    <property type="entry name" value="DUF6286"/>
    <property type="match status" value="1"/>
</dbReference>
<dbReference type="InterPro" id="IPR046253">
    <property type="entry name" value="DUF6286"/>
</dbReference>
<sequence>MTPVAGTPVLPEAGAAARRPPSHILPSGGGLPGAPYVRPDSVPSVPPRRRPRRFRSERRLTSGLVAFVVMAASGVLLYDVVRVRGGEHAMAWRRDFAHQLAVRHPDDTWVRGGAAVLALLGLWLLVLALTPGLRALLPLRVPSGTLRGAIERDTAEGLLQESALRVDSIIRAEVRVKRRRAVVLAYVRLRDLGEARDELSNALFDRMERMGPGWTPRLTLKLRPVRR</sequence>
<proteinExistence type="predicted"/>
<dbReference type="Proteomes" id="UP000243342">
    <property type="component" value="Unassembled WGS sequence"/>
</dbReference>
<dbReference type="AlphaFoldDB" id="A0A1J7BZS0"/>
<comment type="caution">
    <text evidence="4">The sequence shown here is derived from an EMBL/GenBank/DDBJ whole genome shotgun (WGS) entry which is preliminary data.</text>
</comment>
<organism evidence="4 5">
    <name type="scientific">Mangrovactinospora gilvigrisea</name>
    <dbReference type="NCBI Taxonomy" id="1428644"/>
    <lineage>
        <taxon>Bacteria</taxon>
        <taxon>Bacillati</taxon>
        <taxon>Actinomycetota</taxon>
        <taxon>Actinomycetes</taxon>
        <taxon>Kitasatosporales</taxon>
        <taxon>Streptomycetaceae</taxon>
        <taxon>Mangrovactinospora</taxon>
    </lineage>
</organism>